<sequence length="301" mass="32439">ETGALHAALALDARRDARGARGARRRREGAGRRPEPDPDAQHAPGRTGPPRRRQRRARAGHGVGLGLGSAGRRARPAHPGPARRRRRRRCTAAAPGALAGGAPGRPQPGDDRRQPGARRPVGRDDRRARPAGRQPRAAQPHPHAHRGGRRVLPRPPRGRPAARRAGGLGHLPGPAAALRHGLPRGRPPARRLRGLRGGGGGDARRRRTGGARCGVVHLDDADTGRRRRHRRRVRPAVGRRRLGGRGPVLRRRRRPRARPARQCRLPPAPGHGADPAGAVGSGGARSYGDRRPARDRRRSSM</sequence>
<evidence type="ECO:0000313" key="2">
    <source>
        <dbReference type="EMBL" id="CAA9314827.1"/>
    </source>
</evidence>
<dbReference type="EMBL" id="CADCUB010000044">
    <property type="protein sequence ID" value="CAA9314827.1"/>
    <property type="molecule type" value="Genomic_DNA"/>
</dbReference>
<proteinExistence type="predicted"/>
<feature type="region of interest" description="Disordered" evidence="1">
    <location>
        <begin position="1"/>
        <end position="301"/>
    </location>
</feature>
<feature type="compositionally biased region" description="Basic residues" evidence="1">
    <location>
        <begin position="225"/>
        <end position="261"/>
    </location>
</feature>
<gene>
    <name evidence="2" type="ORF">AVDCRST_MAG07-835</name>
</gene>
<name>A0A6J4KTC8_9ACTN</name>
<organism evidence="2">
    <name type="scientific">uncultured Frankineae bacterium</name>
    <dbReference type="NCBI Taxonomy" id="437475"/>
    <lineage>
        <taxon>Bacteria</taxon>
        <taxon>Bacillati</taxon>
        <taxon>Actinomycetota</taxon>
        <taxon>Actinomycetes</taxon>
        <taxon>Frankiales</taxon>
        <taxon>environmental samples</taxon>
    </lineage>
</organism>
<feature type="compositionally biased region" description="Low complexity" evidence="1">
    <location>
        <begin position="131"/>
        <end position="140"/>
    </location>
</feature>
<feature type="compositionally biased region" description="Basic and acidic residues" evidence="1">
    <location>
        <begin position="28"/>
        <end position="40"/>
    </location>
</feature>
<feature type="non-terminal residue" evidence="2">
    <location>
        <position position="1"/>
    </location>
</feature>
<feature type="compositionally biased region" description="Basic residues" evidence="1">
    <location>
        <begin position="72"/>
        <end position="90"/>
    </location>
</feature>
<feature type="compositionally biased region" description="Basic residues" evidence="1">
    <location>
        <begin position="49"/>
        <end position="59"/>
    </location>
</feature>
<evidence type="ECO:0000256" key="1">
    <source>
        <dbReference type="SAM" id="MobiDB-lite"/>
    </source>
</evidence>
<accession>A0A6J4KTC8</accession>
<feature type="compositionally biased region" description="Low complexity" evidence="1">
    <location>
        <begin position="262"/>
        <end position="278"/>
    </location>
</feature>
<reference evidence="2" key="1">
    <citation type="submission" date="2020-02" db="EMBL/GenBank/DDBJ databases">
        <authorList>
            <person name="Meier V. D."/>
        </authorList>
    </citation>
    <scope>NUCLEOTIDE SEQUENCE</scope>
    <source>
        <strain evidence="2">AVDCRST_MAG07</strain>
    </source>
</reference>
<feature type="compositionally biased region" description="Basic residues" evidence="1">
    <location>
        <begin position="181"/>
        <end position="194"/>
    </location>
</feature>
<protein>
    <submittedName>
        <fullName evidence="2">Molybdopterin dehydrogenase, FAD-binding subunit</fullName>
    </submittedName>
</protein>
<feature type="compositionally biased region" description="Low complexity" evidence="1">
    <location>
        <begin position="1"/>
        <end position="11"/>
    </location>
</feature>
<feature type="non-terminal residue" evidence="2">
    <location>
        <position position="301"/>
    </location>
</feature>
<feature type="compositionally biased region" description="Basic residues" evidence="1">
    <location>
        <begin position="142"/>
        <end position="162"/>
    </location>
</feature>
<dbReference type="AlphaFoldDB" id="A0A6J4KTC8"/>